<feature type="region of interest" description="Disordered" evidence="1">
    <location>
        <begin position="381"/>
        <end position="413"/>
    </location>
</feature>
<keyword evidence="4" id="KW-1185">Reference proteome</keyword>
<evidence type="ECO:0000313" key="3">
    <source>
        <dbReference type="EMBL" id="CAN90266.1"/>
    </source>
</evidence>
<name>A9GLF1_SORC5</name>
<dbReference type="BioCyc" id="SCEL448385:SCE_RS00555-MONOMER"/>
<dbReference type="InterPro" id="IPR018683">
    <property type="entry name" value="DUF2169"/>
</dbReference>
<dbReference type="EMBL" id="AM746676">
    <property type="protein sequence ID" value="CAN90266.1"/>
    <property type="molecule type" value="Genomic_DNA"/>
</dbReference>
<evidence type="ECO:0000256" key="1">
    <source>
        <dbReference type="SAM" id="MobiDB-lite"/>
    </source>
</evidence>
<dbReference type="AlphaFoldDB" id="A9GLF1"/>
<feature type="region of interest" description="Disordered" evidence="1">
    <location>
        <begin position="428"/>
        <end position="531"/>
    </location>
</feature>
<reference evidence="3 4" key="1">
    <citation type="journal article" date="2007" name="Nat. Biotechnol.">
        <title>Complete genome sequence of the myxobacterium Sorangium cellulosum.</title>
        <authorList>
            <person name="Schneiker S."/>
            <person name="Perlova O."/>
            <person name="Kaiser O."/>
            <person name="Gerth K."/>
            <person name="Alici A."/>
            <person name="Altmeyer M.O."/>
            <person name="Bartels D."/>
            <person name="Bekel T."/>
            <person name="Beyer S."/>
            <person name="Bode E."/>
            <person name="Bode H.B."/>
            <person name="Bolten C.J."/>
            <person name="Choudhuri J.V."/>
            <person name="Doss S."/>
            <person name="Elnakady Y.A."/>
            <person name="Frank B."/>
            <person name="Gaigalat L."/>
            <person name="Goesmann A."/>
            <person name="Groeger C."/>
            <person name="Gross F."/>
            <person name="Jelsbak L."/>
            <person name="Jelsbak L."/>
            <person name="Kalinowski J."/>
            <person name="Kegler C."/>
            <person name="Knauber T."/>
            <person name="Konietzny S."/>
            <person name="Kopp M."/>
            <person name="Krause L."/>
            <person name="Krug D."/>
            <person name="Linke B."/>
            <person name="Mahmud T."/>
            <person name="Martinez-Arias R."/>
            <person name="McHardy A.C."/>
            <person name="Merai M."/>
            <person name="Meyer F."/>
            <person name="Mormann S."/>
            <person name="Munoz-Dorado J."/>
            <person name="Perez J."/>
            <person name="Pradella S."/>
            <person name="Rachid S."/>
            <person name="Raddatz G."/>
            <person name="Rosenau F."/>
            <person name="Rueckert C."/>
            <person name="Sasse F."/>
            <person name="Scharfe M."/>
            <person name="Schuster S.C."/>
            <person name="Suen G."/>
            <person name="Treuner-Lange A."/>
            <person name="Velicer G.J."/>
            <person name="Vorholter F.-J."/>
            <person name="Weissman K.J."/>
            <person name="Welch R.D."/>
            <person name="Wenzel S.C."/>
            <person name="Whitworth D.E."/>
            <person name="Wilhelm S."/>
            <person name="Wittmann C."/>
            <person name="Bloecker H."/>
            <person name="Puehler A."/>
            <person name="Mueller R."/>
        </authorList>
    </citation>
    <scope>NUCLEOTIDE SEQUENCE [LARGE SCALE GENOMIC DNA]</scope>
    <source>
        <strain evidence="4">So ce56</strain>
    </source>
</reference>
<accession>A9GLF1</accession>
<dbReference type="OrthoDB" id="5516327at2"/>
<dbReference type="STRING" id="448385.sce0109"/>
<feature type="compositionally biased region" description="Pro residues" evidence="1">
    <location>
        <begin position="495"/>
        <end position="511"/>
    </location>
</feature>
<protein>
    <recommendedName>
        <fullName evidence="2">DUF2169 domain-containing protein</fullName>
    </recommendedName>
</protein>
<feature type="compositionally biased region" description="Low complexity" evidence="1">
    <location>
        <begin position="448"/>
        <end position="475"/>
    </location>
</feature>
<dbReference type="Proteomes" id="UP000002139">
    <property type="component" value="Chromosome"/>
</dbReference>
<evidence type="ECO:0000259" key="2">
    <source>
        <dbReference type="Pfam" id="PF09937"/>
    </source>
</evidence>
<evidence type="ECO:0000313" key="4">
    <source>
        <dbReference type="Proteomes" id="UP000002139"/>
    </source>
</evidence>
<dbReference type="HOGENOM" id="CLU_024124_0_0_7"/>
<feature type="domain" description="DUF2169" evidence="2">
    <location>
        <begin position="28"/>
        <end position="291"/>
    </location>
</feature>
<feature type="compositionally biased region" description="Pro residues" evidence="1">
    <location>
        <begin position="391"/>
        <end position="404"/>
    </location>
</feature>
<sequence>MATSSPPHVSVTPIGAATAAAMAWRFKGKLWVTAMVKATFGFASDTMMQRIAPQEIIREEVHHGGLLSRSIRFTTDLVPRLLKADVLFTGHAHAPHGRPVEAAHVRLGVFSSSWTLLDKTLMVRKRGGFVRLPIDYEHAFGGIGFPDNPFGEGHPQGSGEPNILDPVDARRVAGFGPLSKAIPARRRLLGATPRALLERGIPEIQDELSWDYFQAAPPDQRTHFLRGDEWIVMDGLHPSAPRMRMRLPGARGFARIHGLAGLGLAEHQELPLSADVLRIDGDEQRCTVTWRGSFPVPSEDVLPRMRILAGVELPGAPIAWPAPGAAVSRAGATAPRAGAAGNEDDAALESTVALSAAASMGPTGTLDIAPDTALAVPATLPFRPAPAGASPSPPKRPAPSPPEAPLGRSGTMQMPRDVGIHAARQPATPFTAEPPRAPPAEPTPALPAEPSAPAASAAAPAVPTPEPANFAAAPAVPTPEPASPAAAGGTFAWATPPPEPPPPEPPPPGAPKRPAKLDVRALLYGTGKGRG</sequence>
<dbReference type="eggNOG" id="COG5351">
    <property type="taxonomic scope" value="Bacteria"/>
</dbReference>
<feature type="compositionally biased region" description="Pro residues" evidence="1">
    <location>
        <begin position="435"/>
        <end position="447"/>
    </location>
</feature>
<organism evidence="3 4">
    <name type="scientific">Sorangium cellulosum (strain So ce56)</name>
    <name type="common">Polyangium cellulosum (strain So ce56)</name>
    <dbReference type="NCBI Taxonomy" id="448385"/>
    <lineage>
        <taxon>Bacteria</taxon>
        <taxon>Pseudomonadati</taxon>
        <taxon>Myxococcota</taxon>
        <taxon>Polyangia</taxon>
        <taxon>Polyangiales</taxon>
        <taxon>Polyangiaceae</taxon>
        <taxon>Sorangium</taxon>
    </lineage>
</organism>
<dbReference type="Pfam" id="PF09937">
    <property type="entry name" value="DUF2169"/>
    <property type="match status" value="1"/>
</dbReference>
<dbReference type="KEGG" id="scl:sce0109"/>
<gene>
    <name evidence="3" type="ordered locus">sce0109</name>
</gene>
<proteinExistence type="predicted"/>